<dbReference type="InterPro" id="IPR038255">
    <property type="entry name" value="PBS_linker_sf"/>
</dbReference>
<name>A0ABY2CZR9_GULMO</name>
<dbReference type="Gene3D" id="1.10.3130.20">
    <property type="entry name" value="Phycobilisome linker domain"/>
    <property type="match status" value="1"/>
</dbReference>
<dbReference type="InterPro" id="IPR011049">
    <property type="entry name" value="Serralysin-like_metalloprot_C"/>
</dbReference>
<dbReference type="Pfam" id="PF13946">
    <property type="entry name" value="DUF4214"/>
    <property type="match status" value="1"/>
</dbReference>
<evidence type="ECO:0000313" key="2">
    <source>
        <dbReference type="EMBL" id="TCW32964.1"/>
    </source>
</evidence>
<keyword evidence="3" id="KW-1185">Reference proteome</keyword>
<evidence type="ECO:0000313" key="3">
    <source>
        <dbReference type="Proteomes" id="UP000294801"/>
    </source>
</evidence>
<comment type="caution">
    <text evidence="2">The sequence shown here is derived from an EMBL/GenBank/DDBJ whole genome shotgun (WGS) entry which is preliminary data.</text>
</comment>
<evidence type="ECO:0000259" key="1">
    <source>
        <dbReference type="Pfam" id="PF13946"/>
    </source>
</evidence>
<dbReference type="EMBL" id="SMDA01000002">
    <property type="protein sequence ID" value="TCW32964.1"/>
    <property type="molecule type" value="Genomic_DNA"/>
</dbReference>
<dbReference type="PRINTS" id="PR00313">
    <property type="entry name" value="CABNDNGRPT"/>
</dbReference>
<gene>
    <name evidence="2" type="ORF">EV669_102263</name>
</gene>
<dbReference type="Proteomes" id="UP000294801">
    <property type="component" value="Unassembled WGS sequence"/>
</dbReference>
<accession>A0ABY2CZR9</accession>
<sequence length="877" mass="87124">MAAAAYYDAVQKLYIAYYGRPADPLGLQYWSNEIEKAGGKIDAVVNAFGNSDEAKAIYGDLGLAAQINNVYQNILGRPAETGGLTWYAQEIQAGRITLAGLAQAVIAGAKGADATVVANKLVVAKAFTDAVDDSAQSIVAYNGEAAAGIARDFLATVTADTASVTAATGNVASTVSSLNGALTGETFTLTTAVGEQVNGTAGNDVFKVVAGTDATLNTSDILDGKDGNDTLQLIVNGANTELAAGIEIKNIERVFITAAGNLKNDVDATLFQGSKEIWEVGSDKAITGLTTQTVGFQNDAGNAGDLTFDAGIATANVALNNSNKATSITVTGADLKTLNVSGSVKADNATTAGTVTLNNSTATALNLKLSSAATVEAAGLTKVTAIDASASAGSLGISDAGSVVASLKTGAGNDTVTIKTVTDKATAVNAVVDAGAGTDKITVNTSGDGATTVTAGAGDDTVTVTATSTGVFTVNAGDGNDVIDLGTRGLALTDKIDGGAGTDTLKLAGKALVAEDYALISSAVSNVEGIAFTGATKADVDASKLAQFSTLSFAGNAGDKVTEVAAAQSLVTAADLAAASKGYVNDADPTKTVYGDALTIKATGDGTITAAGASVALNVAPAKNFSDADQVATTTLKGDFKAATVTLTASQDFDATGKVTGDNKAALTFVATDAAQTTSLTISGAGTADVTGGGKLATIDASGLGGAYTVDAGANKAGDIYGGLKFVGNAAVAETIKLGAGADDITVNSTYGKLDTVVGFDTVKETATALKNSVVDTLTFGTHKFDGTAANALTAAAKVDVTGLSLEAAFIKAIQASGANSTVDGAIKQFQFNGDTYLVQDLHSNGATLAGHLDNGDLAIKIAGLHDFTTAYGTFAG</sequence>
<dbReference type="SUPFAM" id="SSF51120">
    <property type="entry name" value="beta-Roll"/>
    <property type="match status" value="1"/>
</dbReference>
<reference evidence="2 3" key="1">
    <citation type="submission" date="2019-03" db="EMBL/GenBank/DDBJ databases">
        <title>Genomic Encyclopedia of Type Strains, Phase IV (KMG-IV): sequencing the most valuable type-strain genomes for metagenomic binning, comparative biology and taxonomic classification.</title>
        <authorList>
            <person name="Goeker M."/>
        </authorList>
    </citation>
    <scope>NUCLEOTIDE SEQUENCE [LARGE SCALE GENOMIC DNA]</scope>
    <source>
        <strain evidence="2 3">DSM 18507</strain>
    </source>
</reference>
<dbReference type="Gene3D" id="2.160.20.160">
    <property type="match status" value="1"/>
</dbReference>
<dbReference type="InterPro" id="IPR025282">
    <property type="entry name" value="DUF4214"/>
</dbReference>
<feature type="domain" description="DUF4214" evidence="1">
    <location>
        <begin position="47"/>
        <end position="99"/>
    </location>
</feature>
<protein>
    <recommendedName>
        <fullName evidence="1">DUF4214 domain-containing protein</fullName>
    </recommendedName>
</protein>
<organism evidence="2 3">
    <name type="scientific">Gulbenkiania mobilis</name>
    <dbReference type="NCBI Taxonomy" id="397457"/>
    <lineage>
        <taxon>Bacteria</taxon>
        <taxon>Pseudomonadati</taxon>
        <taxon>Pseudomonadota</taxon>
        <taxon>Betaproteobacteria</taxon>
        <taxon>Neisseriales</taxon>
        <taxon>Chromobacteriaceae</taxon>
        <taxon>Gulbenkiania</taxon>
    </lineage>
</organism>
<proteinExistence type="predicted"/>